<protein>
    <submittedName>
        <fullName evidence="1">Uncharacterized protein</fullName>
    </submittedName>
</protein>
<proteinExistence type="predicted"/>
<feature type="non-terminal residue" evidence="1">
    <location>
        <position position="151"/>
    </location>
</feature>
<sequence length="151" mass="16188">MLTTKLILERFNKRQELLERREQLARCFTIGFIELLYVAHAQIQSGAPYTMGGDIRGCDALDVDSESYTAASYYGPRGAKSTLAFGSPPGSCQNILASGTGMADGIKEMLLQSALMGEHLGIQVGGSDVAVTPTDRYLGTRFGHGIRPADG</sequence>
<dbReference type="EMBL" id="BARW01023861">
    <property type="protein sequence ID" value="GAI88039.1"/>
    <property type="molecule type" value="Genomic_DNA"/>
</dbReference>
<accession>X1U6W9</accession>
<name>X1U6W9_9ZZZZ</name>
<comment type="caution">
    <text evidence="1">The sequence shown here is derived from an EMBL/GenBank/DDBJ whole genome shotgun (WGS) entry which is preliminary data.</text>
</comment>
<reference evidence="1" key="1">
    <citation type="journal article" date="2014" name="Front. Microbiol.">
        <title>High frequency of phylogenetically diverse reductive dehalogenase-homologous genes in deep subseafloor sedimentary metagenomes.</title>
        <authorList>
            <person name="Kawai M."/>
            <person name="Futagami T."/>
            <person name="Toyoda A."/>
            <person name="Takaki Y."/>
            <person name="Nishi S."/>
            <person name="Hori S."/>
            <person name="Arai W."/>
            <person name="Tsubouchi T."/>
            <person name="Morono Y."/>
            <person name="Uchiyama I."/>
            <person name="Ito T."/>
            <person name="Fujiyama A."/>
            <person name="Inagaki F."/>
            <person name="Takami H."/>
        </authorList>
    </citation>
    <scope>NUCLEOTIDE SEQUENCE</scope>
    <source>
        <strain evidence="1">Expedition CK06-06</strain>
    </source>
</reference>
<evidence type="ECO:0000313" key="1">
    <source>
        <dbReference type="EMBL" id="GAI88039.1"/>
    </source>
</evidence>
<dbReference type="AlphaFoldDB" id="X1U6W9"/>
<organism evidence="1">
    <name type="scientific">marine sediment metagenome</name>
    <dbReference type="NCBI Taxonomy" id="412755"/>
    <lineage>
        <taxon>unclassified sequences</taxon>
        <taxon>metagenomes</taxon>
        <taxon>ecological metagenomes</taxon>
    </lineage>
</organism>
<gene>
    <name evidence="1" type="ORF">S12H4_39477</name>
</gene>